<feature type="domain" description="Response regulatory" evidence="6">
    <location>
        <begin position="2"/>
        <end position="116"/>
    </location>
</feature>
<feature type="modified residue" description="4-aspartylphosphate" evidence="4">
    <location>
        <position position="51"/>
    </location>
</feature>
<evidence type="ECO:0000259" key="6">
    <source>
        <dbReference type="PROSITE" id="PS50110"/>
    </source>
</evidence>
<evidence type="ECO:0000256" key="4">
    <source>
        <dbReference type="PROSITE-ProRule" id="PRU00169"/>
    </source>
</evidence>
<dbReference type="Pfam" id="PF00072">
    <property type="entry name" value="Response_reg"/>
    <property type="match status" value="1"/>
</dbReference>
<sequence length="228" mass="24508">MRVLVVEDEPLLACGLKQGLELAGFTVDHAGSAEIAQSLLGGALPDAAVVDIGLPRADGLSLIQWMRGREMNLPVLVLTARDGLQDCVDSLNTGADDFMVKPYRLPEVIARVRALIRRANSRTQSVLNLGALSMNCATRQVTVGGAPMELSPREWSLLEMLLMAAPNVLAKDKLLSGLAGWDSELNPNAIEVYISRLRNKLGEAAGVSIRTVRGLGYRLEEVQSTAAH</sequence>
<gene>
    <name evidence="8" type="ORF">ACFOEN_12980</name>
</gene>
<name>A0ABV7H7M8_9BURK</name>
<dbReference type="CDD" id="cd00383">
    <property type="entry name" value="trans_reg_C"/>
    <property type="match status" value="1"/>
</dbReference>
<keyword evidence="1" id="KW-0805">Transcription regulation</keyword>
<dbReference type="PROSITE" id="PS50110">
    <property type="entry name" value="RESPONSE_REGULATORY"/>
    <property type="match status" value="1"/>
</dbReference>
<dbReference type="InterPro" id="IPR036388">
    <property type="entry name" value="WH-like_DNA-bd_sf"/>
</dbReference>
<evidence type="ECO:0000313" key="9">
    <source>
        <dbReference type="Proteomes" id="UP001595556"/>
    </source>
</evidence>
<evidence type="ECO:0000259" key="7">
    <source>
        <dbReference type="PROSITE" id="PS51755"/>
    </source>
</evidence>
<dbReference type="InterPro" id="IPR001789">
    <property type="entry name" value="Sig_transdc_resp-reg_receiver"/>
</dbReference>
<dbReference type="InterPro" id="IPR011006">
    <property type="entry name" value="CheY-like_superfamily"/>
</dbReference>
<dbReference type="Gene3D" id="3.40.50.2300">
    <property type="match status" value="1"/>
</dbReference>
<keyword evidence="4" id="KW-0597">Phosphoprotein</keyword>
<dbReference type="SMART" id="SM00862">
    <property type="entry name" value="Trans_reg_C"/>
    <property type="match status" value="1"/>
</dbReference>
<evidence type="ECO:0000256" key="5">
    <source>
        <dbReference type="PROSITE-ProRule" id="PRU01091"/>
    </source>
</evidence>
<evidence type="ECO:0000256" key="3">
    <source>
        <dbReference type="ARBA" id="ARBA00023163"/>
    </source>
</evidence>
<proteinExistence type="predicted"/>
<dbReference type="EMBL" id="JBHRTI010000007">
    <property type="protein sequence ID" value="MFC3148539.1"/>
    <property type="molecule type" value="Genomic_DNA"/>
</dbReference>
<keyword evidence="9" id="KW-1185">Reference proteome</keyword>
<evidence type="ECO:0000256" key="2">
    <source>
        <dbReference type="ARBA" id="ARBA00023125"/>
    </source>
</evidence>
<comment type="caution">
    <text evidence="8">The sequence shown here is derived from an EMBL/GenBank/DDBJ whole genome shotgun (WGS) entry which is preliminary data.</text>
</comment>
<dbReference type="CDD" id="cd17624">
    <property type="entry name" value="REC_OmpR_PmrA-like"/>
    <property type="match status" value="1"/>
</dbReference>
<dbReference type="PANTHER" id="PTHR48111">
    <property type="entry name" value="REGULATOR OF RPOS"/>
    <property type="match status" value="1"/>
</dbReference>
<dbReference type="RefSeq" id="WP_377304593.1">
    <property type="nucleotide sequence ID" value="NZ_CP180191.1"/>
</dbReference>
<reference evidence="9" key="1">
    <citation type="journal article" date="2019" name="Int. J. Syst. Evol. Microbiol.">
        <title>The Global Catalogue of Microorganisms (GCM) 10K type strain sequencing project: providing services to taxonomists for standard genome sequencing and annotation.</title>
        <authorList>
            <consortium name="The Broad Institute Genomics Platform"/>
            <consortium name="The Broad Institute Genome Sequencing Center for Infectious Disease"/>
            <person name="Wu L."/>
            <person name="Ma J."/>
        </authorList>
    </citation>
    <scope>NUCLEOTIDE SEQUENCE [LARGE SCALE GENOMIC DNA]</scope>
    <source>
        <strain evidence="9">KCTC 52168</strain>
    </source>
</reference>
<keyword evidence="3" id="KW-0804">Transcription</keyword>
<dbReference type="Proteomes" id="UP001595556">
    <property type="component" value="Unassembled WGS sequence"/>
</dbReference>
<dbReference type="Pfam" id="PF00486">
    <property type="entry name" value="Trans_reg_C"/>
    <property type="match status" value="1"/>
</dbReference>
<dbReference type="Gene3D" id="1.10.10.10">
    <property type="entry name" value="Winged helix-like DNA-binding domain superfamily/Winged helix DNA-binding domain"/>
    <property type="match status" value="1"/>
</dbReference>
<dbReference type="PROSITE" id="PS51755">
    <property type="entry name" value="OMPR_PHOB"/>
    <property type="match status" value="1"/>
</dbReference>
<feature type="domain" description="OmpR/PhoB-type" evidence="7">
    <location>
        <begin position="124"/>
        <end position="221"/>
    </location>
</feature>
<evidence type="ECO:0000256" key="1">
    <source>
        <dbReference type="ARBA" id="ARBA00023015"/>
    </source>
</evidence>
<evidence type="ECO:0000313" key="8">
    <source>
        <dbReference type="EMBL" id="MFC3148539.1"/>
    </source>
</evidence>
<dbReference type="InterPro" id="IPR039420">
    <property type="entry name" value="WalR-like"/>
</dbReference>
<dbReference type="InterPro" id="IPR001867">
    <property type="entry name" value="OmpR/PhoB-type_DNA-bd"/>
</dbReference>
<accession>A0ABV7H7M8</accession>
<dbReference type="SMART" id="SM00448">
    <property type="entry name" value="REC"/>
    <property type="match status" value="1"/>
</dbReference>
<organism evidence="8 9">
    <name type="scientific">Piscinibacterium candidicorallinum</name>
    <dbReference type="NCBI Taxonomy" id="1793872"/>
    <lineage>
        <taxon>Bacteria</taxon>
        <taxon>Pseudomonadati</taxon>
        <taxon>Pseudomonadota</taxon>
        <taxon>Betaproteobacteria</taxon>
        <taxon>Burkholderiales</taxon>
        <taxon>Piscinibacterium</taxon>
    </lineage>
</organism>
<protein>
    <submittedName>
        <fullName evidence="8">Response regulator</fullName>
    </submittedName>
</protein>
<feature type="DNA-binding region" description="OmpR/PhoB-type" evidence="5">
    <location>
        <begin position="124"/>
        <end position="221"/>
    </location>
</feature>
<dbReference type="PANTHER" id="PTHR48111:SF67">
    <property type="entry name" value="TRANSCRIPTIONAL REGULATORY PROTEIN TCTD"/>
    <property type="match status" value="1"/>
</dbReference>
<keyword evidence="2 5" id="KW-0238">DNA-binding</keyword>
<dbReference type="SUPFAM" id="SSF52172">
    <property type="entry name" value="CheY-like"/>
    <property type="match status" value="1"/>
</dbReference>